<name>A0AAV5VBM9_9BILA</name>
<reference evidence="11" key="1">
    <citation type="submission" date="2023-10" db="EMBL/GenBank/DDBJ databases">
        <title>Genome assembly of Pristionchus species.</title>
        <authorList>
            <person name="Yoshida K."/>
            <person name="Sommer R.J."/>
        </authorList>
    </citation>
    <scope>NUCLEOTIDE SEQUENCE</scope>
    <source>
        <strain evidence="11">RS5133</strain>
    </source>
</reference>
<evidence type="ECO:0000256" key="3">
    <source>
        <dbReference type="ARBA" id="ARBA00022692"/>
    </source>
</evidence>
<protein>
    <recommendedName>
        <fullName evidence="13">ABC transporter ATP-binding protein</fullName>
    </recommendedName>
</protein>
<dbReference type="Pfam" id="PF00664">
    <property type="entry name" value="ABC_membrane"/>
    <property type="match status" value="1"/>
</dbReference>
<evidence type="ECO:0000256" key="1">
    <source>
        <dbReference type="ARBA" id="ARBA00004141"/>
    </source>
</evidence>
<evidence type="ECO:0000313" key="11">
    <source>
        <dbReference type="EMBL" id="GMT16142.1"/>
    </source>
</evidence>
<feature type="domain" description="ABC transporter" evidence="9">
    <location>
        <begin position="3"/>
        <end position="237"/>
    </location>
</feature>
<evidence type="ECO:0000259" key="10">
    <source>
        <dbReference type="PROSITE" id="PS50929"/>
    </source>
</evidence>
<evidence type="ECO:0008006" key="13">
    <source>
        <dbReference type="Google" id="ProtNLM"/>
    </source>
</evidence>
<dbReference type="PANTHER" id="PTHR24221">
    <property type="entry name" value="ATP-BINDING CASSETTE SUB-FAMILY B"/>
    <property type="match status" value="1"/>
</dbReference>
<dbReference type="InterPro" id="IPR027417">
    <property type="entry name" value="P-loop_NTPase"/>
</dbReference>
<keyword evidence="6 8" id="KW-1133">Transmembrane helix</keyword>
<evidence type="ECO:0000259" key="9">
    <source>
        <dbReference type="PROSITE" id="PS50893"/>
    </source>
</evidence>
<keyword evidence="4" id="KW-0547">Nucleotide-binding</keyword>
<dbReference type="SUPFAM" id="SSF90123">
    <property type="entry name" value="ABC transporter transmembrane region"/>
    <property type="match status" value="1"/>
</dbReference>
<dbReference type="InterPro" id="IPR036640">
    <property type="entry name" value="ABC1_TM_sf"/>
</dbReference>
<feature type="domain" description="ABC transmembrane type-1" evidence="10">
    <location>
        <begin position="299"/>
        <end position="581"/>
    </location>
</feature>
<evidence type="ECO:0000256" key="8">
    <source>
        <dbReference type="SAM" id="Phobius"/>
    </source>
</evidence>
<feature type="transmembrane region" description="Helical" evidence="8">
    <location>
        <begin position="299"/>
        <end position="321"/>
    </location>
</feature>
<dbReference type="GO" id="GO:0005524">
    <property type="term" value="F:ATP binding"/>
    <property type="evidence" value="ECO:0007669"/>
    <property type="project" value="UniProtKB-KW"/>
</dbReference>
<sequence>MEIEFRDVSFSFPSRSQSVLRNLSFILHSGMSLGLVGKSGCGKSTTLKLLTRFLQNKSGSILLDGRPLGDYEKRKWREMIGVVSQEPCLFHGSISENICLGRDFTQDEVENACKMAYAHDFIVSLEKGYSTLLGPSQISLSGGQKQRIAIARAIISQPRLLLLDEATSALDSKSERIVQKALDNASNGRSTIVVAHRLSTIKNVDRIIVMEDGEVIETGGYEELRMKEDGTFSRMVKEQEMERRKSVEEKEEIDEDVETVEIDAPKTEKSSERFVEQDFPSSSGGFLAVLSRDKFKTSIVFILGLLKALASILLSARFFFIFGSLEDSNYESLLFWLTIATLSVGLYNFVFQLISQPICQYIGETVMNDIRVSSLRSLLNRPISYFDRSSSSPSACSVILSQQPPTAMSLIDHKLSSVVEGLIACIGVLILTFVVCFPSGVVGVTYLVVYLVLLLFFEKISDKAYQAVVDADKSGELAMEIFDNVSTIQQLAVEKHFQSKFDEILERREIPLAKKISCQSIVHSTNWSIFLLFNFVATTVGVYFVYLGHYTAKQLFTTESLVADVGFATYMMSFSFKEMVSASSAAKLIFGLIDPSNEKKGEKEAEMKARGSVRGEKLSFSYPSQPNRCVLNDVSFSVQKGRSIAFVGPSGGGKSTIVNLLERFYDPKSGRLWLDDLPFHSLTTFQLRSNIALISQEPILFRGTISENIRLGVEGVSEEDVRKACQLANATEFIETFPEGYETLVGEKGRSLSGGQKQRIAIARALVRNPKVIVLDEATSALDTHSEKVVRFALESSSQGRTSVIIAHRLDTIRECG</sequence>
<feature type="domain" description="ABC transporter" evidence="9">
    <location>
        <begin position="613"/>
        <end position="813"/>
    </location>
</feature>
<dbReference type="InterPro" id="IPR039421">
    <property type="entry name" value="Type_1_exporter"/>
</dbReference>
<dbReference type="InterPro" id="IPR011527">
    <property type="entry name" value="ABC1_TM_dom"/>
</dbReference>
<comment type="caution">
    <text evidence="11">The sequence shown here is derived from an EMBL/GenBank/DDBJ whole genome shotgun (WGS) entry which is preliminary data.</text>
</comment>
<feature type="transmembrane region" description="Helical" evidence="8">
    <location>
        <begin position="333"/>
        <end position="351"/>
    </location>
</feature>
<dbReference type="SMART" id="SM00382">
    <property type="entry name" value="AAA"/>
    <property type="match status" value="2"/>
</dbReference>
<organism evidence="11 12">
    <name type="scientific">Pristionchus fissidentatus</name>
    <dbReference type="NCBI Taxonomy" id="1538716"/>
    <lineage>
        <taxon>Eukaryota</taxon>
        <taxon>Metazoa</taxon>
        <taxon>Ecdysozoa</taxon>
        <taxon>Nematoda</taxon>
        <taxon>Chromadorea</taxon>
        <taxon>Rhabditida</taxon>
        <taxon>Rhabditina</taxon>
        <taxon>Diplogasteromorpha</taxon>
        <taxon>Diplogasteroidea</taxon>
        <taxon>Neodiplogasteridae</taxon>
        <taxon>Pristionchus</taxon>
    </lineage>
</organism>
<proteinExistence type="predicted"/>
<dbReference type="InterPro" id="IPR017871">
    <property type="entry name" value="ABC_transporter-like_CS"/>
</dbReference>
<dbReference type="GO" id="GO:0016020">
    <property type="term" value="C:membrane"/>
    <property type="evidence" value="ECO:0007669"/>
    <property type="project" value="UniProtKB-SubCell"/>
</dbReference>
<comment type="subcellular location">
    <subcellularLocation>
        <location evidence="1">Membrane</location>
        <topology evidence="1">Multi-pass membrane protein</topology>
    </subcellularLocation>
</comment>
<evidence type="ECO:0000256" key="2">
    <source>
        <dbReference type="ARBA" id="ARBA00022448"/>
    </source>
</evidence>
<dbReference type="PANTHER" id="PTHR24221:SF617">
    <property type="entry name" value="P-GLYCOPROTEIN RELATED"/>
    <property type="match status" value="1"/>
</dbReference>
<dbReference type="PROSITE" id="PS50893">
    <property type="entry name" value="ABC_TRANSPORTER_2"/>
    <property type="match status" value="2"/>
</dbReference>
<dbReference type="PROSITE" id="PS00211">
    <property type="entry name" value="ABC_TRANSPORTER_1"/>
    <property type="match status" value="2"/>
</dbReference>
<dbReference type="Proteomes" id="UP001432322">
    <property type="component" value="Unassembled WGS sequence"/>
</dbReference>
<dbReference type="SUPFAM" id="SSF52540">
    <property type="entry name" value="P-loop containing nucleoside triphosphate hydrolases"/>
    <property type="match status" value="2"/>
</dbReference>
<dbReference type="Pfam" id="PF00005">
    <property type="entry name" value="ABC_tran"/>
    <property type="match status" value="2"/>
</dbReference>
<keyword evidence="5" id="KW-0067">ATP-binding</keyword>
<keyword evidence="7 8" id="KW-0472">Membrane</keyword>
<dbReference type="GO" id="GO:0140359">
    <property type="term" value="F:ABC-type transporter activity"/>
    <property type="evidence" value="ECO:0007669"/>
    <property type="project" value="InterPro"/>
</dbReference>
<evidence type="ECO:0000256" key="4">
    <source>
        <dbReference type="ARBA" id="ARBA00022741"/>
    </source>
</evidence>
<keyword evidence="12" id="KW-1185">Reference proteome</keyword>
<dbReference type="AlphaFoldDB" id="A0AAV5VBM9"/>
<feature type="non-terminal residue" evidence="11">
    <location>
        <position position="817"/>
    </location>
</feature>
<dbReference type="InterPro" id="IPR003593">
    <property type="entry name" value="AAA+_ATPase"/>
</dbReference>
<dbReference type="Gene3D" id="3.40.50.300">
    <property type="entry name" value="P-loop containing nucleotide triphosphate hydrolases"/>
    <property type="match status" value="2"/>
</dbReference>
<dbReference type="EMBL" id="BTSY01000002">
    <property type="protein sequence ID" value="GMT16142.1"/>
    <property type="molecule type" value="Genomic_DNA"/>
</dbReference>
<evidence type="ECO:0000256" key="7">
    <source>
        <dbReference type="ARBA" id="ARBA00023136"/>
    </source>
</evidence>
<keyword evidence="2" id="KW-0813">Transport</keyword>
<evidence type="ECO:0000313" key="12">
    <source>
        <dbReference type="Proteomes" id="UP001432322"/>
    </source>
</evidence>
<dbReference type="PROSITE" id="PS50929">
    <property type="entry name" value="ABC_TM1F"/>
    <property type="match status" value="1"/>
</dbReference>
<gene>
    <name evidence="11" type="ORF">PFISCL1PPCAC_7439</name>
</gene>
<dbReference type="Gene3D" id="1.20.1560.10">
    <property type="entry name" value="ABC transporter type 1, transmembrane domain"/>
    <property type="match status" value="1"/>
</dbReference>
<dbReference type="InterPro" id="IPR003439">
    <property type="entry name" value="ABC_transporter-like_ATP-bd"/>
</dbReference>
<keyword evidence="3 8" id="KW-0812">Transmembrane</keyword>
<evidence type="ECO:0000256" key="5">
    <source>
        <dbReference type="ARBA" id="ARBA00022840"/>
    </source>
</evidence>
<dbReference type="GO" id="GO:0016887">
    <property type="term" value="F:ATP hydrolysis activity"/>
    <property type="evidence" value="ECO:0007669"/>
    <property type="project" value="InterPro"/>
</dbReference>
<accession>A0AAV5VBM9</accession>
<dbReference type="FunFam" id="3.40.50.300:FF:000967">
    <property type="entry name" value="ABC multidrug transporter mdr4"/>
    <property type="match status" value="2"/>
</dbReference>
<evidence type="ECO:0000256" key="6">
    <source>
        <dbReference type="ARBA" id="ARBA00022989"/>
    </source>
</evidence>
<feature type="transmembrane region" description="Helical" evidence="8">
    <location>
        <begin position="529"/>
        <end position="548"/>
    </location>
</feature>
<feature type="transmembrane region" description="Helical" evidence="8">
    <location>
        <begin position="415"/>
        <end position="434"/>
    </location>
</feature>